<dbReference type="Pfam" id="PF13188">
    <property type="entry name" value="PAS_8"/>
    <property type="match status" value="1"/>
</dbReference>
<keyword evidence="3" id="KW-0597">Phosphoprotein</keyword>
<feature type="coiled-coil region" evidence="6">
    <location>
        <begin position="362"/>
        <end position="389"/>
    </location>
</feature>
<evidence type="ECO:0000259" key="8">
    <source>
        <dbReference type="PROSITE" id="PS50112"/>
    </source>
</evidence>
<dbReference type="SMART" id="SM00388">
    <property type="entry name" value="HisKA"/>
    <property type="match status" value="1"/>
</dbReference>
<dbReference type="InterPro" id="IPR036097">
    <property type="entry name" value="HisK_dim/P_sf"/>
</dbReference>
<dbReference type="PROSITE" id="PS50112">
    <property type="entry name" value="PAS"/>
    <property type="match status" value="4"/>
</dbReference>
<keyword evidence="5" id="KW-0418">Kinase</keyword>
<comment type="caution">
    <text evidence="10">The sequence shown here is derived from an EMBL/GenBank/DDBJ whole genome shotgun (WGS) entry which is preliminary data.</text>
</comment>
<evidence type="ECO:0000256" key="3">
    <source>
        <dbReference type="ARBA" id="ARBA00022553"/>
    </source>
</evidence>
<feature type="domain" description="PAC" evidence="9">
    <location>
        <begin position="326"/>
        <end position="378"/>
    </location>
</feature>
<feature type="domain" description="PAC" evidence="9">
    <location>
        <begin position="457"/>
        <end position="507"/>
    </location>
</feature>
<comment type="catalytic activity">
    <reaction evidence="1">
        <text>ATP + protein L-histidine = ADP + protein N-phospho-L-histidine.</text>
        <dbReference type="EC" id="2.7.13.3"/>
    </reaction>
</comment>
<dbReference type="InterPro" id="IPR001610">
    <property type="entry name" value="PAC"/>
</dbReference>
<dbReference type="GO" id="GO:0000155">
    <property type="term" value="F:phosphorelay sensor kinase activity"/>
    <property type="evidence" value="ECO:0007669"/>
    <property type="project" value="InterPro"/>
</dbReference>
<dbReference type="InterPro" id="IPR003594">
    <property type="entry name" value="HATPase_dom"/>
</dbReference>
<dbReference type="PANTHER" id="PTHR43304:SF1">
    <property type="entry name" value="PAC DOMAIN-CONTAINING PROTEIN"/>
    <property type="match status" value="1"/>
</dbReference>
<evidence type="ECO:0000313" key="10">
    <source>
        <dbReference type="EMBL" id="KKL80095.1"/>
    </source>
</evidence>
<evidence type="ECO:0000256" key="6">
    <source>
        <dbReference type="SAM" id="Coils"/>
    </source>
</evidence>
<dbReference type="EC" id="2.7.13.3" evidence="2"/>
<feature type="domain" description="PAS" evidence="8">
    <location>
        <begin position="379"/>
        <end position="451"/>
    </location>
</feature>
<dbReference type="InterPro" id="IPR000700">
    <property type="entry name" value="PAS-assoc_C"/>
</dbReference>
<dbReference type="Pfam" id="PF13426">
    <property type="entry name" value="PAS_9"/>
    <property type="match status" value="1"/>
</dbReference>
<evidence type="ECO:0000256" key="1">
    <source>
        <dbReference type="ARBA" id="ARBA00000085"/>
    </source>
</evidence>
<proteinExistence type="predicted"/>
<feature type="domain" description="Histidine kinase" evidence="7">
    <location>
        <begin position="518"/>
        <end position="735"/>
    </location>
</feature>
<name>A0A0F9HEF2_9ZZZZ</name>
<dbReference type="Gene3D" id="1.10.287.130">
    <property type="match status" value="1"/>
</dbReference>
<dbReference type="CDD" id="cd00130">
    <property type="entry name" value="PAS"/>
    <property type="match status" value="4"/>
</dbReference>
<feature type="domain" description="PAS" evidence="8">
    <location>
        <begin position="5"/>
        <end position="50"/>
    </location>
</feature>
<dbReference type="SMART" id="SM00086">
    <property type="entry name" value="PAC"/>
    <property type="match status" value="3"/>
</dbReference>
<dbReference type="Pfam" id="PF00512">
    <property type="entry name" value="HisKA"/>
    <property type="match status" value="1"/>
</dbReference>
<dbReference type="InterPro" id="IPR013655">
    <property type="entry name" value="PAS_fold_3"/>
</dbReference>
<accession>A0A0F9HEF2</accession>
<evidence type="ECO:0000256" key="2">
    <source>
        <dbReference type="ARBA" id="ARBA00012438"/>
    </source>
</evidence>
<dbReference type="Gene3D" id="3.30.450.20">
    <property type="entry name" value="PAS domain"/>
    <property type="match status" value="4"/>
</dbReference>
<evidence type="ECO:0000259" key="9">
    <source>
        <dbReference type="PROSITE" id="PS50113"/>
    </source>
</evidence>
<dbReference type="SMART" id="SM00387">
    <property type="entry name" value="HATPase_c"/>
    <property type="match status" value="1"/>
</dbReference>
<keyword evidence="6" id="KW-0175">Coiled coil</keyword>
<feature type="non-terminal residue" evidence="10">
    <location>
        <position position="735"/>
    </location>
</feature>
<dbReference type="EMBL" id="LAZR01022959">
    <property type="protein sequence ID" value="KKL80095.1"/>
    <property type="molecule type" value="Genomic_DNA"/>
</dbReference>
<dbReference type="SUPFAM" id="SSF47384">
    <property type="entry name" value="Homodimeric domain of signal transducing histidine kinase"/>
    <property type="match status" value="1"/>
</dbReference>
<evidence type="ECO:0000259" key="7">
    <source>
        <dbReference type="PROSITE" id="PS50109"/>
    </source>
</evidence>
<dbReference type="CDD" id="cd00082">
    <property type="entry name" value="HisKA"/>
    <property type="match status" value="1"/>
</dbReference>
<feature type="domain" description="PAS" evidence="8">
    <location>
        <begin position="125"/>
        <end position="185"/>
    </location>
</feature>
<dbReference type="SUPFAM" id="SSF55785">
    <property type="entry name" value="PYP-like sensor domain (PAS domain)"/>
    <property type="match status" value="4"/>
</dbReference>
<dbReference type="PANTHER" id="PTHR43304">
    <property type="entry name" value="PHYTOCHROME-LIKE PROTEIN CPH1"/>
    <property type="match status" value="1"/>
</dbReference>
<dbReference type="NCBIfam" id="TIGR00229">
    <property type="entry name" value="sensory_box"/>
    <property type="match status" value="4"/>
</dbReference>
<gene>
    <name evidence="10" type="ORF">LCGC14_2008240</name>
</gene>
<dbReference type="Pfam" id="PF08448">
    <property type="entry name" value="PAS_4"/>
    <property type="match status" value="1"/>
</dbReference>
<keyword evidence="4" id="KW-0808">Transferase</keyword>
<organism evidence="10">
    <name type="scientific">marine sediment metagenome</name>
    <dbReference type="NCBI Taxonomy" id="412755"/>
    <lineage>
        <taxon>unclassified sequences</taxon>
        <taxon>metagenomes</taxon>
        <taxon>ecological metagenomes</taxon>
    </lineage>
</organism>
<dbReference type="Gene3D" id="3.30.565.10">
    <property type="entry name" value="Histidine kinase-like ATPase, C-terminal domain"/>
    <property type="match status" value="1"/>
</dbReference>
<sequence>KYRNLSNQYEMLLESITDSIFALNSDWEYILVNKSAENINSLSRDEIIGKKMQDLFPGIEDTPFFKIYESVMNTRNEERIIESFTHPDGETRFYDLSVYPIHQGILCISRDVTEEKEIQQELEESEEKYRSLFNNMNAGFAFHEVIVDDEKKPIDYKYIEVNPAFEKLTGLKTEDMIGKNVSEVLPGIKDDPADWIGKFGNVGLTGIPISVEDYSEPIDRWYKVAGYSPKKGYFAVTFTDITERKKSEQNLKESEEKYRQFIEDSLEGVWVIDENANTTLVNPSMSKILGYSVEELIGKNLFEFVPQEDIEITNKHLENRRNGIKEEFEKEFIQKDGKKVYTRLISSPNFDNNGNYAGSFAFVSDITEKKEAEQKLKESEEKFRTIAEQSVVGLVMIQDNRLIYLNNTVSKILGYLPEELMNKNVLDLFKNIHPEDRTIAANRLSNRLDKKKIDKMRKQSFRIFTKSGEIRWIKMNSNIFQFQEKDTILVTMVDVTKERMAEIELQKLNELKSEFLRRASHELKTPLISIKGFTNLVLTQYGGTLDNEVISMLEEVDRGCHRLEDIIKNLIETTKIESSKIDLKATVEDLSFLIRLCLNELRGLAKSRNHAIHVKIDKKIITKFNKEQMYEVITNLLSNAIKYTPPTGEITIKSEIKDQNVIISIKDNGIGFTDKEKEIVFKQFGKIERYGQGLDIGIDGSGLGLYLSKKIVELHGGNIWMESEGKNKGSIFYIS</sequence>
<dbReference type="InterPro" id="IPR036890">
    <property type="entry name" value="HATPase_C_sf"/>
</dbReference>
<dbReference type="Pfam" id="PF02518">
    <property type="entry name" value="HATPase_c"/>
    <property type="match status" value="1"/>
</dbReference>
<dbReference type="InterPro" id="IPR005467">
    <property type="entry name" value="His_kinase_dom"/>
</dbReference>
<evidence type="ECO:0000256" key="5">
    <source>
        <dbReference type="ARBA" id="ARBA00022777"/>
    </source>
</evidence>
<dbReference type="SMART" id="SM00091">
    <property type="entry name" value="PAS"/>
    <property type="match status" value="4"/>
</dbReference>
<dbReference type="AlphaFoldDB" id="A0A0F9HEF2"/>
<dbReference type="InterPro" id="IPR013656">
    <property type="entry name" value="PAS_4"/>
</dbReference>
<feature type="domain" description="PAC" evidence="9">
    <location>
        <begin position="74"/>
        <end position="124"/>
    </location>
</feature>
<dbReference type="PROSITE" id="PS50113">
    <property type="entry name" value="PAC"/>
    <property type="match status" value="3"/>
</dbReference>
<dbReference type="InterPro" id="IPR003661">
    <property type="entry name" value="HisK_dim/P_dom"/>
</dbReference>
<dbReference type="InterPro" id="IPR004358">
    <property type="entry name" value="Sig_transdc_His_kin-like_C"/>
</dbReference>
<dbReference type="FunFam" id="3.30.565.10:FF:000006">
    <property type="entry name" value="Sensor histidine kinase WalK"/>
    <property type="match status" value="1"/>
</dbReference>
<dbReference type="PROSITE" id="PS50109">
    <property type="entry name" value="HIS_KIN"/>
    <property type="match status" value="1"/>
</dbReference>
<dbReference type="PRINTS" id="PR00344">
    <property type="entry name" value="BCTRLSENSOR"/>
</dbReference>
<dbReference type="InterPro" id="IPR035965">
    <property type="entry name" value="PAS-like_dom_sf"/>
</dbReference>
<dbReference type="CDD" id="cd00075">
    <property type="entry name" value="HATPase"/>
    <property type="match status" value="1"/>
</dbReference>
<feature type="coiled-coil region" evidence="6">
    <location>
        <begin position="108"/>
        <end position="135"/>
    </location>
</feature>
<dbReference type="InterPro" id="IPR052162">
    <property type="entry name" value="Sensor_kinase/Photoreceptor"/>
</dbReference>
<dbReference type="InterPro" id="IPR000014">
    <property type="entry name" value="PAS"/>
</dbReference>
<reference evidence="10" key="1">
    <citation type="journal article" date="2015" name="Nature">
        <title>Complex archaea that bridge the gap between prokaryotes and eukaryotes.</title>
        <authorList>
            <person name="Spang A."/>
            <person name="Saw J.H."/>
            <person name="Jorgensen S.L."/>
            <person name="Zaremba-Niedzwiedzka K."/>
            <person name="Martijn J."/>
            <person name="Lind A.E."/>
            <person name="van Eijk R."/>
            <person name="Schleper C."/>
            <person name="Guy L."/>
            <person name="Ettema T.J."/>
        </authorList>
    </citation>
    <scope>NUCLEOTIDE SEQUENCE</scope>
</reference>
<evidence type="ECO:0000256" key="4">
    <source>
        <dbReference type="ARBA" id="ARBA00022679"/>
    </source>
</evidence>
<protein>
    <recommendedName>
        <fullName evidence="2">histidine kinase</fullName>
        <ecNumber evidence="2">2.7.13.3</ecNumber>
    </recommendedName>
</protein>
<dbReference type="SUPFAM" id="SSF55874">
    <property type="entry name" value="ATPase domain of HSP90 chaperone/DNA topoisomerase II/histidine kinase"/>
    <property type="match status" value="1"/>
</dbReference>
<dbReference type="Pfam" id="PF08447">
    <property type="entry name" value="PAS_3"/>
    <property type="match status" value="1"/>
</dbReference>
<feature type="domain" description="PAS" evidence="8">
    <location>
        <begin position="254"/>
        <end position="319"/>
    </location>
</feature>
<feature type="non-terminal residue" evidence="10">
    <location>
        <position position="1"/>
    </location>
</feature>